<comment type="similarity">
    <text evidence="1">Belongs to the protein kinase superfamily. AGC Ser/Thr protein kinase family. PKC subfamily.</text>
</comment>
<feature type="compositionally biased region" description="Low complexity" evidence="13">
    <location>
        <begin position="619"/>
        <end position="639"/>
    </location>
</feature>
<dbReference type="PROSITE" id="PS51285">
    <property type="entry name" value="AGC_KINASE_CTER"/>
    <property type="match status" value="1"/>
</dbReference>
<feature type="region of interest" description="Disordered" evidence="13">
    <location>
        <begin position="72"/>
        <end position="114"/>
    </location>
</feature>
<dbReference type="SUPFAM" id="SSF49562">
    <property type="entry name" value="C2 domain (Calcium/lipid-binding domain, CaLB)"/>
    <property type="match status" value="1"/>
</dbReference>
<evidence type="ECO:0000256" key="5">
    <source>
        <dbReference type="ARBA" id="ARBA00022679"/>
    </source>
</evidence>
<name>A0A9W8GMY5_9FUNG</name>
<dbReference type="PROSITE" id="PS00479">
    <property type="entry name" value="ZF_DAG_PE_1"/>
    <property type="match status" value="1"/>
</dbReference>
<organism evidence="18 19">
    <name type="scientific">Coemansia spiralis</name>
    <dbReference type="NCBI Taxonomy" id="417178"/>
    <lineage>
        <taxon>Eukaryota</taxon>
        <taxon>Fungi</taxon>
        <taxon>Fungi incertae sedis</taxon>
        <taxon>Zoopagomycota</taxon>
        <taxon>Kickxellomycotina</taxon>
        <taxon>Kickxellomycetes</taxon>
        <taxon>Kickxellales</taxon>
        <taxon>Kickxellaceae</taxon>
        <taxon>Coemansia</taxon>
    </lineage>
</organism>
<keyword evidence="19" id="KW-1185">Reference proteome</keyword>
<evidence type="ECO:0000256" key="4">
    <source>
        <dbReference type="ARBA" id="ARBA00022553"/>
    </source>
</evidence>
<dbReference type="GO" id="GO:0007165">
    <property type="term" value="P:signal transduction"/>
    <property type="evidence" value="ECO:0007669"/>
    <property type="project" value="InterPro"/>
</dbReference>
<evidence type="ECO:0000256" key="1">
    <source>
        <dbReference type="ARBA" id="ARBA00005490"/>
    </source>
</evidence>
<protein>
    <recommendedName>
        <fullName evidence="2">protein kinase C</fullName>
        <ecNumber evidence="2">2.7.11.13</ecNumber>
    </recommendedName>
</protein>
<evidence type="ECO:0000256" key="2">
    <source>
        <dbReference type="ARBA" id="ARBA00012429"/>
    </source>
</evidence>
<evidence type="ECO:0000256" key="12">
    <source>
        <dbReference type="PROSITE-ProRule" id="PRU10141"/>
    </source>
</evidence>
<evidence type="ECO:0000256" key="11">
    <source>
        <dbReference type="ARBA" id="ARBA00022840"/>
    </source>
</evidence>
<dbReference type="CDD" id="cd20822">
    <property type="entry name" value="C1_ScPKC1-like_rpt1"/>
    <property type="match status" value="1"/>
</dbReference>
<keyword evidence="11 12" id="KW-0067">ATP-binding</keyword>
<gene>
    <name evidence="18" type="primary">PKC1</name>
    <name evidence="18" type="ORF">IWW39_000124</name>
</gene>
<keyword evidence="9 18" id="KW-0418">Kinase</keyword>
<feature type="region of interest" description="Disordered" evidence="13">
    <location>
        <begin position="571"/>
        <end position="601"/>
    </location>
</feature>
<dbReference type="Gene3D" id="2.60.40.150">
    <property type="entry name" value="C2 domain"/>
    <property type="match status" value="1"/>
</dbReference>
<feature type="domain" description="C2" evidence="14">
    <location>
        <begin position="211"/>
        <end position="329"/>
    </location>
</feature>
<comment type="caution">
    <text evidence="18">The sequence shown here is derived from an EMBL/GenBank/DDBJ whole genome shotgun (WGS) entry which is preliminary data.</text>
</comment>
<feature type="region of interest" description="Disordered" evidence="13">
    <location>
        <begin position="342"/>
        <end position="382"/>
    </location>
</feature>
<dbReference type="SMART" id="SM00742">
    <property type="entry name" value="Hr1"/>
    <property type="match status" value="2"/>
</dbReference>
<dbReference type="AlphaFoldDB" id="A0A9W8GMY5"/>
<dbReference type="InterPro" id="IPR000961">
    <property type="entry name" value="AGC-kinase_C"/>
</dbReference>
<dbReference type="SUPFAM" id="SSF56112">
    <property type="entry name" value="Protein kinase-like (PK-like)"/>
    <property type="match status" value="1"/>
</dbReference>
<dbReference type="GO" id="GO:0008270">
    <property type="term" value="F:zinc ion binding"/>
    <property type="evidence" value="ECO:0007669"/>
    <property type="project" value="UniProtKB-KW"/>
</dbReference>
<feature type="compositionally biased region" description="Polar residues" evidence="13">
    <location>
        <begin position="348"/>
        <end position="378"/>
    </location>
</feature>
<dbReference type="PROSITE" id="PS00107">
    <property type="entry name" value="PROTEIN_KINASE_ATP"/>
    <property type="match status" value="1"/>
</dbReference>
<dbReference type="InterPro" id="IPR017441">
    <property type="entry name" value="Protein_kinase_ATP_BS"/>
</dbReference>
<proteinExistence type="inferred from homology"/>
<keyword evidence="7 12" id="KW-0547">Nucleotide-binding</keyword>
<keyword evidence="3" id="KW-0723">Serine/threonine-protein kinase</keyword>
<dbReference type="InterPro" id="IPR017892">
    <property type="entry name" value="Pkinase_C"/>
</dbReference>
<evidence type="ECO:0000259" key="16">
    <source>
        <dbReference type="PROSITE" id="PS50081"/>
    </source>
</evidence>
<dbReference type="InterPro" id="IPR008271">
    <property type="entry name" value="Ser/Thr_kinase_AS"/>
</dbReference>
<dbReference type="EC" id="2.7.11.13" evidence="2"/>
<feature type="compositionally biased region" description="Low complexity" evidence="13">
    <location>
        <begin position="94"/>
        <end position="108"/>
    </location>
</feature>
<evidence type="ECO:0000256" key="10">
    <source>
        <dbReference type="ARBA" id="ARBA00022833"/>
    </source>
</evidence>
<feature type="compositionally biased region" description="Polar residues" evidence="13">
    <location>
        <begin position="828"/>
        <end position="843"/>
    </location>
</feature>
<accession>A0A9W8GMY5</accession>
<dbReference type="Gene3D" id="3.30.60.20">
    <property type="match status" value="2"/>
</dbReference>
<keyword evidence="10" id="KW-0862">Zinc</keyword>
<keyword evidence="5 18" id="KW-0808">Transferase</keyword>
<feature type="domain" description="AGC-kinase C-terminal" evidence="17">
    <location>
        <begin position="1152"/>
        <end position="1222"/>
    </location>
</feature>
<dbReference type="Pfam" id="PF00069">
    <property type="entry name" value="Pkinase"/>
    <property type="match status" value="1"/>
</dbReference>
<dbReference type="CDD" id="cd05570">
    <property type="entry name" value="STKc_PKC"/>
    <property type="match status" value="1"/>
</dbReference>
<dbReference type="PROSITE" id="PS50011">
    <property type="entry name" value="PROTEIN_KINASE_DOM"/>
    <property type="match status" value="1"/>
</dbReference>
<dbReference type="Gene3D" id="1.10.510.10">
    <property type="entry name" value="Transferase(Phosphotransferase) domain 1"/>
    <property type="match status" value="1"/>
</dbReference>
<feature type="compositionally biased region" description="Low complexity" evidence="13">
    <location>
        <begin position="753"/>
        <end position="766"/>
    </location>
</feature>
<evidence type="ECO:0000313" key="19">
    <source>
        <dbReference type="Proteomes" id="UP001151516"/>
    </source>
</evidence>
<dbReference type="InterPro" id="IPR046349">
    <property type="entry name" value="C1-like_sf"/>
</dbReference>
<dbReference type="PROSITE" id="PS00108">
    <property type="entry name" value="PROTEIN_KINASE_ST"/>
    <property type="match status" value="1"/>
</dbReference>
<evidence type="ECO:0000256" key="6">
    <source>
        <dbReference type="ARBA" id="ARBA00022723"/>
    </source>
</evidence>
<feature type="compositionally biased region" description="Low complexity" evidence="13">
    <location>
        <begin position="844"/>
        <end position="878"/>
    </location>
</feature>
<feature type="domain" description="Phorbol-ester/DAG-type" evidence="16">
    <location>
        <begin position="437"/>
        <end position="485"/>
    </location>
</feature>
<dbReference type="Pfam" id="PF00168">
    <property type="entry name" value="C2"/>
    <property type="match status" value="1"/>
</dbReference>
<dbReference type="Gene3D" id="3.30.200.20">
    <property type="entry name" value="Phosphorylase Kinase, domain 1"/>
    <property type="match status" value="1"/>
</dbReference>
<dbReference type="InterPro" id="IPR011072">
    <property type="entry name" value="HR1_rho-bd"/>
</dbReference>
<feature type="compositionally biased region" description="Low complexity" evidence="13">
    <location>
        <begin position="671"/>
        <end position="706"/>
    </location>
</feature>
<dbReference type="SMART" id="SM00220">
    <property type="entry name" value="S_TKc"/>
    <property type="match status" value="1"/>
</dbReference>
<dbReference type="FunFam" id="3.30.200.20:FF:000103">
    <property type="entry name" value="Protein kinase C"/>
    <property type="match status" value="1"/>
</dbReference>
<dbReference type="InterPro" id="IPR035892">
    <property type="entry name" value="C2_domain_sf"/>
</dbReference>
<dbReference type="GO" id="GO:0004697">
    <property type="term" value="F:diacylglycerol-dependent serine/threonine kinase activity"/>
    <property type="evidence" value="ECO:0007669"/>
    <property type="project" value="UniProtKB-EC"/>
</dbReference>
<evidence type="ECO:0000259" key="17">
    <source>
        <dbReference type="PROSITE" id="PS51285"/>
    </source>
</evidence>
<evidence type="ECO:0000256" key="8">
    <source>
        <dbReference type="ARBA" id="ARBA00022771"/>
    </source>
</evidence>
<dbReference type="OrthoDB" id="63267at2759"/>
<dbReference type="Proteomes" id="UP001151516">
    <property type="component" value="Unassembled WGS sequence"/>
</dbReference>
<dbReference type="PANTHER" id="PTHR24351">
    <property type="entry name" value="RIBOSOMAL PROTEIN S6 KINASE"/>
    <property type="match status" value="1"/>
</dbReference>
<feature type="domain" description="Protein kinase" evidence="15">
    <location>
        <begin position="891"/>
        <end position="1151"/>
    </location>
</feature>
<dbReference type="InterPro" id="IPR002219">
    <property type="entry name" value="PKC_DAG/PE"/>
</dbReference>
<dbReference type="SMART" id="SM00133">
    <property type="entry name" value="S_TK_X"/>
    <property type="match status" value="1"/>
</dbReference>
<keyword evidence="4" id="KW-0597">Phosphoprotein</keyword>
<feature type="binding site" evidence="12">
    <location>
        <position position="920"/>
    </location>
    <ligand>
        <name>ATP</name>
        <dbReference type="ChEBI" id="CHEBI:30616"/>
    </ligand>
</feature>
<evidence type="ECO:0000259" key="15">
    <source>
        <dbReference type="PROSITE" id="PS50011"/>
    </source>
</evidence>
<sequence length="1225" mass="137421">MHASSIAGHTGDLESAISKVREKLDNERKMLEKTRQLATQVVNPNAKANAQGLIIETEQRVTYLEAEFRRLSQKRDDRNSIRSSGGNSMNDDPMSPSAAGSSDRSSMSKLDLRKTSSHLSAQKISLKVHEIAYKLEVERKIRDNANRIRMLYSNDYRRGSKDKITQITDSDRILHETNDRIRLLEYSLKMYQSLYVDYAEGDDDTLNDDDQQTAVGGATSFQPAIRRPITGKLQLRIHRAKNLRRAPIYTQAFRSPQQFVVVKIDGRVCGTTPIVRDSNFNYYFEVDVKRASEVELSIFERGDKDYLIGLMWIRLSEIYEDIRKKEIVAESSSGWATAEQVAMDAPSHGNQSPSLASLAHQSSTGSHRPNQPPTSAGSRQVADASPGVLSEWDVESQGQIELWMNFLKDTTKRRQQSRLGRKAAVRKRKGPCTEMCGHHFYPLHTYSIMKCAICSDHIVNEIGQQCDDCQLFVHQKCVGRVVSHCHFNKGGEEALELGHRIPHRWEMSTNIGANWCCHCGNMLPIGRRALKCTECSLTCHSGCKTYVPNLCGLDMVKASAMVNEIKRAKGSAVPQPKVLTKRDTVAKKPGQPPGAVSSAAMDPMGDAQVAAMQNRFEQMQPPSVAAQQQQQQQLSSVPARLSQYGASGHQRANSNEFVPIKSGTPTSPTHMQNQLPPMQQQQPAYGGGYPQSSVQPPSYYQQQIQQAKSNYSPQPQSPLQVQPQQTGQNFAQYRPQGPAYPQQGGNVYGQSGGYQQQQPPQSLQQQRMDNFAPQQPYPPQQQPYQPQQPQQQNPYGRQSMYGAAGQGAPMRPSQPMGTPGSGPAVPPSISQDMKQQIYQAMTSPPQHQAALPPAASHQQLQPQAQQQQQPQLQLQLAQPVPPQRKVGINDFKFVKVLGKGNFGKVMLSEEVGSSKLYAIKVLKKEFIVENDEFDSTRSEKRVLLIANQERHPFLIGLHSCFQTSNHIFFVTEYISGGDLMMHVQKLGSFGERRAKFFACEILLGLAYFHKVGIIYRDLKLDNILLDKDGHVKIADYGLCKENMGYGQTTITFCGTPEFMAPEIVLEQRYGRAVDWWAFGVLIYEMILGTSPFHGEDENEIFDSILEDEILYPVRMSRDSVFICQALLEKDPSKRLGSGPNDADDIMKHSFFTGINWDDVLNKKIPPPYVPDIRGRFDVSNFDPEFTNEKPGLTPTNTIIEAHDQKEFSDFDYVSPWVGIAEKWTR</sequence>
<evidence type="ECO:0000256" key="7">
    <source>
        <dbReference type="ARBA" id="ARBA00022741"/>
    </source>
</evidence>
<feature type="compositionally biased region" description="Low complexity" evidence="13">
    <location>
        <begin position="782"/>
        <end position="795"/>
    </location>
</feature>
<dbReference type="GO" id="GO:0005524">
    <property type="term" value="F:ATP binding"/>
    <property type="evidence" value="ECO:0007669"/>
    <property type="project" value="UniProtKB-UniRule"/>
</dbReference>
<dbReference type="CDD" id="cd20823">
    <property type="entry name" value="C1_ScPKC1-like_rpt2"/>
    <property type="match status" value="1"/>
</dbReference>
<dbReference type="InterPro" id="IPR000719">
    <property type="entry name" value="Prot_kinase_dom"/>
</dbReference>
<dbReference type="SMART" id="SM00109">
    <property type="entry name" value="C1"/>
    <property type="match status" value="2"/>
</dbReference>
<dbReference type="SUPFAM" id="SSF57889">
    <property type="entry name" value="Cysteine-rich domain"/>
    <property type="match status" value="2"/>
</dbReference>
<keyword evidence="6" id="KW-0479">Metal-binding</keyword>
<evidence type="ECO:0000256" key="3">
    <source>
        <dbReference type="ARBA" id="ARBA00022527"/>
    </source>
</evidence>
<dbReference type="EMBL" id="JANBTX010000002">
    <property type="protein sequence ID" value="KAJ2691225.1"/>
    <property type="molecule type" value="Genomic_DNA"/>
</dbReference>
<feature type="domain" description="Phorbol-ester/DAG-type" evidence="16">
    <location>
        <begin position="502"/>
        <end position="551"/>
    </location>
</feature>
<feature type="compositionally biased region" description="Polar residues" evidence="13">
    <location>
        <begin position="81"/>
        <end position="90"/>
    </location>
</feature>
<dbReference type="Pfam" id="PF00130">
    <property type="entry name" value="C1_1"/>
    <property type="match status" value="2"/>
</dbReference>
<keyword evidence="8" id="KW-0863">Zinc-finger</keyword>
<dbReference type="FunFam" id="1.10.510.10:FF:000210">
    <property type="entry name" value="Non-specific serine/threonine protein kinase"/>
    <property type="match status" value="1"/>
</dbReference>
<dbReference type="InterPro" id="IPR011009">
    <property type="entry name" value="Kinase-like_dom_sf"/>
</dbReference>
<evidence type="ECO:0000259" key="14">
    <source>
        <dbReference type="PROSITE" id="PS50004"/>
    </source>
</evidence>
<feature type="region of interest" description="Disordered" evidence="13">
    <location>
        <begin position="619"/>
        <end position="878"/>
    </location>
</feature>
<evidence type="ECO:0000256" key="13">
    <source>
        <dbReference type="SAM" id="MobiDB-lite"/>
    </source>
</evidence>
<dbReference type="PROSITE" id="PS50004">
    <property type="entry name" value="C2"/>
    <property type="match status" value="1"/>
</dbReference>
<evidence type="ECO:0000313" key="18">
    <source>
        <dbReference type="EMBL" id="KAJ2691225.1"/>
    </source>
</evidence>
<dbReference type="Pfam" id="PF00433">
    <property type="entry name" value="Pkinase_C"/>
    <property type="match status" value="1"/>
</dbReference>
<dbReference type="PROSITE" id="PS50081">
    <property type="entry name" value="ZF_DAG_PE_2"/>
    <property type="match status" value="2"/>
</dbReference>
<dbReference type="SMART" id="SM00239">
    <property type="entry name" value="C2"/>
    <property type="match status" value="1"/>
</dbReference>
<evidence type="ECO:0000256" key="9">
    <source>
        <dbReference type="ARBA" id="ARBA00022777"/>
    </source>
</evidence>
<reference evidence="18" key="1">
    <citation type="submission" date="2022-07" db="EMBL/GenBank/DDBJ databases">
        <title>Phylogenomic reconstructions and comparative analyses of Kickxellomycotina fungi.</title>
        <authorList>
            <person name="Reynolds N.K."/>
            <person name="Stajich J.E."/>
            <person name="Barry K."/>
            <person name="Grigoriev I.V."/>
            <person name="Crous P."/>
            <person name="Smith M.E."/>
        </authorList>
    </citation>
    <scope>NUCLEOTIDE SEQUENCE</scope>
    <source>
        <strain evidence="18">CBS 109367</strain>
    </source>
</reference>
<dbReference type="InterPro" id="IPR000008">
    <property type="entry name" value="C2_dom"/>
</dbReference>
<feature type="compositionally biased region" description="Low complexity" evidence="13">
    <location>
        <begin position="713"/>
        <end position="728"/>
    </location>
</feature>